<keyword evidence="2" id="KW-1185">Reference proteome</keyword>
<evidence type="ECO:0008006" key="3">
    <source>
        <dbReference type="Google" id="ProtNLM"/>
    </source>
</evidence>
<dbReference type="SUPFAM" id="SSF53901">
    <property type="entry name" value="Thiolase-like"/>
    <property type="match status" value="1"/>
</dbReference>
<protein>
    <recommendedName>
        <fullName evidence="3">Beta-ketoacyl-[acyl-carrier-protein] synthase III N-terminal domain-containing protein</fullName>
    </recommendedName>
</protein>
<evidence type="ECO:0000313" key="1">
    <source>
        <dbReference type="EMBL" id="MVU75902.1"/>
    </source>
</evidence>
<accession>A0A7K1UNI6</accession>
<dbReference type="EMBL" id="WRPP01000001">
    <property type="protein sequence ID" value="MVU75902.1"/>
    <property type="molecule type" value="Genomic_DNA"/>
</dbReference>
<dbReference type="PANTHER" id="PTHR34069:SF2">
    <property type="entry name" value="BETA-KETOACYL-[ACYL-CARRIER-PROTEIN] SYNTHASE III"/>
    <property type="match status" value="1"/>
</dbReference>
<comment type="caution">
    <text evidence="1">The sequence shown here is derived from an EMBL/GenBank/DDBJ whole genome shotgun (WGS) entry which is preliminary data.</text>
</comment>
<dbReference type="InterPro" id="IPR016039">
    <property type="entry name" value="Thiolase-like"/>
</dbReference>
<proteinExistence type="predicted"/>
<dbReference type="Proteomes" id="UP000466794">
    <property type="component" value="Unassembled WGS sequence"/>
</dbReference>
<dbReference type="PANTHER" id="PTHR34069">
    <property type="entry name" value="3-OXOACYL-[ACYL-CARRIER-PROTEIN] SYNTHASE 3"/>
    <property type="match status" value="1"/>
</dbReference>
<reference evidence="1 2" key="1">
    <citation type="submission" date="2019-12" db="EMBL/GenBank/DDBJ databases">
        <title>Nocardia sp. nov. ET3-3 isolated from soil.</title>
        <authorList>
            <person name="Kanchanasin P."/>
            <person name="Tanasupawat S."/>
            <person name="Yuki M."/>
            <person name="Kudo T."/>
        </authorList>
    </citation>
    <scope>NUCLEOTIDE SEQUENCE [LARGE SCALE GENOMIC DNA]</scope>
    <source>
        <strain evidence="1 2">ET3-3</strain>
    </source>
</reference>
<gene>
    <name evidence="1" type="ORF">GPX89_01430</name>
</gene>
<evidence type="ECO:0000313" key="2">
    <source>
        <dbReference type="Proteomes" id="UP000466794"/>
    </source>
</evidence>
<dbReference type="GO" id="GO:0016746">
    <property type="term" value="F:acyltransferase activity"/>
    <property type="evidence" value="ECO:0007669"/>
    <property type="project" value="UniProtKB-KW"/>
</dbReference>
<organism evidence="1 2">
    <name type="scientific">Nocardia terrae</name>
    <dbReference type="NCBI Taxonomy" id="2675851"/>
    <lineage>
        <taxon>Bacteria</taxon>
        <taxon>Bacillati</taxon>
        <taxon>Actinomycetota</taxon>
        <taxon>Actinomycetes</taxon>
        <taxon>Mycobacteriales</taxon>
        <taxon>Nocardiaceae</taxon>
        <taxon>Nocardia</taxon>
    </lineage>
</organism>
<sequence>MNMSVVIEQSAISAAPATAGSIDHAVAAGRECLERAGIAPADIDVLVNVGVYRDGNVVEPANSALIQLGLDMHLDYEAGSGRSTFSFDLRNGACGVLNAVQAATALLANGTAQRVLVVGSDAHPGGIAHRPDDFRYATVGSAWLLSKGVDRETGFGPLRISPVRGRAAGTNPGVAGYLDLKAMGNAGQRTITVDLAPDFATVITATAADTLRGYLADQPEIDTSRTVLVTNNPVPGLADGLAADFGFARGYQAMTGDRDAGSSGLAVAYHQLREQGALTPGTELVFLAAGSGPMAACVRYRVDGDA</sequence>
<dbReference type="GO" id="GO:0044550">
    <property type="term" value="P:secondary metabolite biosynthetic process"/>
    <property type="evidence" value="ECO:0007669"/>
    <property type="project" value="TreeGrafter"/>
</dbReference>
<dbReference type="Gene3D" id="3.40.47.10">
    <property type="match status" value="1"/>
</dbReference>
<name>A0A7K1UNI6_9NOCA</name>
<dbReference type="RefSeq" id="WP_157354677.1">
    <property type="nucleotide sequence ID" value="NZ_WRPP01000001.1"/>
</dbReference>
<dbReference type="AlphaFoldDB" id="A0A7K1UNI6"/>